<sequence length="42" mass="4926">MSDLFNIYIHYNKYNPHMKSSIPCPLEWGPTITSTLLQNKDN</sequence>
<accession>A0A0E9V086</accession>
<name>A0A0E9V086_ANGAN</name>
<evidence type="ECO:0000313" key="1">
    <source>
        <dbReference type="EMBL" id="JAH70663.1"/>
    </source>
</evidence>
<reference evidence="1" key="2">
    <citation type="journal article" date="2015" name="Fish Shellfish Immunol.">
        <title>Early steps in the European eel (Anguilla anguilla)-Vibrio vulnificus interaction in the gills: Role of the RtxA13 toxin.</title>
        <authorList>
            <person name="Callol A."/>
            <person name="Pajuelo D."/>
            <person name="Ebbesson L."/>
            <person name="Teles M."/>
            <person name="MacKenzie S."/>
            <person name="Amaro C."/>
        </authorList>
    </citation>
    <scope>NUCLEOTIDE SEQUENCE</scope>
</reference>
<dbReference type="EMBL" id="GBXM01037914">
    <property type="protein sequence ID" value="JAH70663.1"/>
    <property type="molecule type" value="Transcribed_RNA"/>
</dbReference>
<proteinExistence type="predicted"/>
<reference evidence="1" key="1">
    <citation type="submission" date="2014-11" db="EMBL/GenBank/DDBJ databases">
        <authorList>
            <person name="Amaro Gonzalez C."/>
        </authorList>
    </citation>
    <scope>NUCLEOTIDE SEQUENCE</scope>
</reference>
<organism evidence="1">
    <name type="scientific">Anguilla anguilla</name>
    <name type="common">European freshwater eel</name>
    <name type="synonym">Muraena anguilla</name>
    <dbReference type="NCBI Taxonomy" id="7936"/>
    <lineage>
        <taxon>Eukaryota</taxon>
        <taxon>Metazoa</taxon>
        <taxon>Chordata</taxon>
        <taxon>Craniata</taxon>
        <taxon>Vertebrata</taxon>
        <taxon>Euteleostomi</taxon>
        <taxon>Actinopterygii</taxon>
        <taxon>Neopterygii</taxon>
        <taxon>Teleostei</taxon>
        <taxon>Anguilliformes</taxon>
        <taxon>Anguillidae</taxon>
        <taxon>Anguilla</taxon>
    </lineage>
</organism>
<dbReference type="AlphaFoldDB" id="A0A0E9V086"/>
<protein>
    <submittedName>
        <fullName evidence="1">Uncharacterized protein</fullName>
    </submittedName>
</protein>